<dbReference type="InParanoid" id="L2GLW5"/>
<evidence type="ECO:0000256" key="1">
    <source>
        <dbReference type="ARBA" id="ARBA00004123"/>
    </source>
</evidence>
<evidence type="ECO:0000256" key="4">
    <source>
        <dbReference type="ARBA" id="ARBA00023204"/>
    </source>
</evidence>
<dbReference type="GeneID" id="19881778"/>
<dbReference type="PANTHER" id="PTHR23240">
    <property type="entry name" value="DNA CROSS-LINK REPAIR PROTEIN PSO2/SNM1-RELATED"/>
    <property type="match status" value="1"/>
</dbReference>
<dbReference type="VEuPathDB" id="MicrosporidiaDB:VICG_01067"/>
<dbReference type="PANTHER" id="PTHR23240:SF6">
    <property type="entry name" value="DNA CROSS-LINK REPAIR 1A PROTEIN"/>
    <property type="match status" value="1"/>
</dbReference>
<dbReference type="InterPro" id="IPR036866">
    <property type="entry name" value="RibonucZ/Hydroxyglut_hydro"/>
</dbReference>
<dbReference type="Gene3D" id="3.60.15.10">
    <property type="entry name" value="Ribonuclease Z/Hydroxyacylglutathione hydrolase-like"/>
    <property type="match status" value="1"/>
</dbReference>
<keyword evidence="4" id="KW-0234">DNA repair</keyword>
<sequence>MRKSLKNQDQTDISEVPVCKRILDSTITVDCFDLKITNCTHYFLSHFHADHYTKLNKSFEFPVFCSKTTSELVCAALGAKAVGLEMYTSYDFGSFVVRLIEANHCPGAVCFIFLINNQFVLHTGDFRYCKVYHTLDISFKCVYLDNTYQNFISFPSQKEAISKILQRLDQDNRLCRLNVCVLCCTYRIGKEKIFLSIAEYLNEKVQVTEDKYDIYKCYSRYTVDKINRDVAEIVNERRMSTKTFGFVKSVTLTRTLRTIQKKGAFRKTKMSLEPPEIVKYKNEHTELLEQVNFKATLCESALNISCPIRNKAHILFKENAKNVDCDSLRLYDESFSVSGCGLDNSTGSLRLKPFDRITTEEAPVKVISTADLRKLNEIASKIYADKIIVLCGSGWKEKQEYKTYSRMDGKNIKKGIEIVYFRYSEHSSSQELEEFKRSISSKYFINTVVNKPLWKGQGHQLHETRK</sequence>
<evidence type="ECO:0000313" key="7">
    <source>
        <dbReference type="EMBL" id="ELA41883.1"/>
    </source>
</evidence>
<dbReference type="InterPro" id="IPR011084">
    <property type="entry name" value="DRMBL"/>
</dbReference>
<keyword evidence="3" id="KW-0227">DNA damage</keyword>
<feature type="domain" description="DNA repair metallo-beta-lactamase" evidence="6">
    <location>
        <begin position="367"/>
        <end position="449"/>
    </location>
</feature>
<proteinExistence type="inferred from homology"/>
<comment type="similarity">
    <text evidence="2">Belongs to the DNA repair metallo-beta-lactamase (DRMBL) family.</text>
</comment>
<dbReference type="GO" id="GO:0035312">
    <property type="term" value="F:5'-3' DNA exonuclease activity"/>
    <property type="evidence" value="ECO:0007669"/>
    <property type="project" value="TreeGrafter"/>
</dbReference>
<gene>
    <name evidence="7" type="ORF">VICG_01067</name>
</gene>
<keyword evidence="5" id="KW-0539">Nucleus</keyword>
<dbReference type="STRING" id="993615.L2GLW5"/>
<reference evidence="8" key="1">
    <citation type="submission" date="2011-05" db="EMBL/GenBank/DDBJ databases">
        <title>The genome sequence of Vittaforma corneae strain ATCC 50505.</title>
        <authorList>
            <consortium name="The Broad Institute Genome Sequencing Platform"/>
            <person name="Cuomo C."/>
            <person name="Didier E."/>
            <person name="Bowers L."/>
            <person name="Young S.K."/>
            <person name="Zeng Q."/>
            <person name="Gargeya S."/>
            <person name="Fitzgerald M."/>
            <person name="Haas B."/>
            <person name="Abouelleil A."/>
            <person name="Alvarado L."/>
            <person name="Arachchi H.M."/>
            <person name="Berlin A."/>
            <person name="Chapman S.B."/>
            <person name="Gearin G."/>
            <person name="Goldberg J."/>
            <person name="Griggs A."/>
            <person name="Gujja S."/>
            <person name="Hansen M."/>
            <person name="Heiman D."/>
            <person name="Howarth C."/>
            <person name="Larimer J."/>
            <person name="Lui A."/>
            <person name="MacDonald P.J.P."/>
            <person name="McCowen C."/>
            <person name="Montmayeur A."/>
            <person name="Murphy C."/>
            <person name="Neiman D."/>
            <person name="Pearson M."/>
            <person name="Priest M."/>
            <person name="Roberts A."/>
            <person name="Saif S."/>
            <person name="Shea T."/>
            <person name="Sisk P."/>
            <person name="Stolte C."/>
            <person name="Sykes S."/>
            <person name="Wortman J."/>
            <person name="Nusbaum C."/>
            <person name="Birren B."/>
        </authorList>
    </citation>
    <scope>NUCLEOTIDE SEQUENCE [LARGE SCALE GENOMIC DNA]</scope>
    <source>
        <strain evidence="8">ATCC 50505</strain>
    </source>
</reference>
<dbReference type="GO" id="GO:0003684">
    <property type="term" value="F:damaged DNA binding"/>
    <property type="evidence" value="ECO:0007669"/>
    <property type="project" value="TreeGrafter"/>
</dbReference>
<dbReference type="SUPFAM" id="SSF56281">
    <property type="entry name" value="Metallo-hydrolase/oxidoreductase"/>
    <property type="match status" value="1"/>
</dbReference>
<dbReference type="GO" id="GO:0006303">
    <property type="term" value="P:double-strand break repair via nonhomologous end joining"/>
    <property type="evidence" value="ECO:0007669"/>
    <property type="project" value="TreeGrafter"/>
</dbReference>
<protein>
    <recommendedName>
        <fullName evidence="6">DNA repair metallo-beta-lactamase domain-containing protein</fullName>
    </recommendedName>
</protein>
<dbReference type="EMBL" id="JH370137">
    <property type="protein sequence ID" value="ELA41883.1"/>
    <property type="molecule type" value="Genomic_DNA"/>
</dbReference>
<evidence type="ECO:0000256" key="3">
    <source>
        <dbReference type="ARBA" id="ARBA00022763"/>
    </source>
</evidence>
<evidence type="ECO:0000256" key="5">
    <source>
        <dbReference type="ARBA" id="ARBA00023242"/>
    </source>
</evidence>
<evidence type="ECO:0000259" key="6">
    <source>
        <dbReference type="Pfam" id="PF07522"/>
    </source>
</evidence>
<dbReference type="AlphaFoldDB" id="L2GLW5"/>
<dbReference type="GO" id="GO:0036297">
    <property type="term" value="P:interstrand cross-link repair"/>
    <property type="evidence" value="ECO:0007669"/>
    <property type="project" value="TreeGrafter"/>
</dbReference>
<dbReference type="RefSeq" id="XP_007604513.1">
    <property type="nucleotide sequence ID" value="XM_007604451.1"/>
</dbReference>
<dbReference type="Pfam" id="PF07522">
    <property type="entry name" value="DRMBL"/>
    <property type="match status" value="1"/>
</dbReference>
<accession>L2GLW5</accession>
<keyword evidence="8" id="KW-1185">Reference proteome</keyword>
<dbReference type="OMA" id="CYSAYTR"/>
<dbReference type="Proteomes" id="UP000011082">
    <property type="component" value="Unassembled WGS sequence"/>
</dbReference>
<name>L2GLW5_VITCO</name>
<dbReference type="GO" id="GO:0005634">
    <property type="term" value="C:nucleus"/>
    <property type="evidence" value="ECO:0007669"/>
    <property type="project" value="UniProtKB-SubCell"/>
</dbReference>
<evidence type="ECO:0000256" key="2">
    <source>
        <dbReference type="ARBA" id="ARBA00010304"/>
    </source>
</evidence>
<dbReference type="OrthoDB" id="262529at2759"/>
<evidence type="ECO:0000313" key="8">
    <source>
        <dbReference type="Proteomes" id="UP000011082"/>
    </source>
</evidence>
<dbReference type="HOGENOM" id="CLU_005260_2_1_1"/>
<comment type="subcellular location">
    <subcellularLocation>
        <location evidence="1">Nucleus</location>
    </subcellularLocation>
</comment>
<organism evidence="7 8">
    <name type="scientific">Vittaforma corneae (strain ATCC 50505)</name>
    <name type="common">Microsporidian parasite</name>
    <name type="synonym">Nosema corneum</name>
    <dbReference type="NCBI Taxonomy" id="993615"/>
    <lineage>
        <taxon>Eukaryota</taxon>
        <taxon>Fungi</taxon>
        <taxon>Fungi incertae sedis</taxon>
        <taxon>Microsporidia</taxon>
        <taxon>Nosematidae</taxon>
        <taxon>Vittaforma</taxon>
    </lineage>
</organism>